<evidence type="ECO:0000313" key="3">
    <source>
        <dbReference type="EnsemblMetazoa" id="G1267.6:cds"/>
    </source>
</evidence>
<reference evidence="3" key="1">
    <citation type="submission" date="2022-08" db="UniProtKB">
        <authorList>
            <consortium name="EnsemblMetazoa"/>
        </authorList>
    </citation>
    <scope>IDENTIFICATION</scope>
    <source>
        <strain evidence="3">05x7-T-G4-1.051#20</strain>
    </source>
</reference>
<protein>
    <submittedName>
        <fullName evidence="3">Uncharacterized protein</fullName>
    </submittedName>
</protein>
<accession>A0A8W8I6W2</accession>
<keyword evidence="4" id="KW-1185">Reference proteome</keyword>
<evidence type="ECO:0000256" key="2">
    <source>
        <dbReference type="SAM" id="SignalP"/>
    </source>
</evidence>
<keyword evidence="2" id="KW-0732">Signal</keyword>
<feature type="region of interest" description="Disordered" evidence="1">
    <location>
        <begin position="60"/>
        <end position="96"/>
    </location>
</feature>
<feature type="signal peptide" evidence="2">
    <location>
        <begin position="1"/>
        <end position="18"/>
    </location>
</feature>
<dbReference type="EnsemblMetazoa" id="G1267.6">
    <property type="protein sequence ID" value="G1267.6:cds"/>
    <property type="gene ID" value="G1267"/>
</dbReference>
<evidence type="ECO:0000313" key="4">
    <source>
        <dbReference type="Proteomes" id="UP000005408"/>
    </source>
</evidence>
<name>A0A8W8I6W2_MAGGI</name>
<dbReference type="AlphaFoldDB" id="A0A8W8I6W2"/>
<dbReference type="Proteomes" id="UP000005408">
    <property type="component" value="Unassembled WGS sequence"/>
</dbReference>
<evidence type="ECO:0000256" key="1">
    <source>
        <dbReference type="SAM" id="MobiDB-lite"/>
    </source>
</evidence>
<feature type="chain" id="PRO_5036443460" evidence="2">
    <location>
        <begin position="19"/>
        <end position="294"/>
    </location>
</feature>
<organism evidence="3 4">
    <name type="scientific">Magallana gigas</name>
    <name type="common">Pacific oyster</name>
    <name type="synonym">Crassostrea gigas</name>
    <dbReference type="NCBI Taxonomy" id="29159"/>
    <lineage>
        <taxon>Eukaryota</taxon>
        <taxon>Metazoa</taxon>
        <taxon>Spiralia</taxon>
        <taxon>Lophotrochozoa</taxon>
        <taxon>Mollusca</taxon>
        <taxon>Bivalvia</taxon>
        <taxon>Autobranchia</taxon>
        <taxon>Pteriomorphia</taxon>
        <taxon>Ostreida</taxon>
        <taxon>Ostreoidea</taxon>
        <taxon>Ostreidae</taxon>
        <taxon>Magallana</taxon>
    </lineage>
</organism>
<sequence>MGQVRLTIVLFLGTFVHALVIEDPQNEQSLPAGFQRPTLKSSLDEPLGFGQISPFSGVPSPGAGNFPSGQGPLSGFPVGTGSASGRQGVRGVPGGSGSFLSGTGSVNGIVPRSVLLLLTYQEAQASFLLHWEDHRIDHSPSHKIGDLVPIGHGVPRIPPPPLNGPECQFSGCSIGRECVIAKTIVTESATLCPRAYSGRCVCVPGCVHHQKFIPQGYLKYEGRCSYCKCFPDGRVECKKSKACFAAKRRDREIHRQDREIHRHMDRPVRRNGRRRVGVFDLGGIVRSFLGRILG</sequence>
<proteinExistence type="predicted"/>